<dbReference type="InterPro" id="IPR052622">
    <property type="entry name" value="Glycosyltransferase_G1"/>
</dbReference>
<comment type="caution">
    <text evidence="2">The sequence shown here is derived from an EMBL/GenBank/DDBJ whole genome shotgun (WGS) entry which is preliminary data.</text>
</comment>
<protein>
    <submittedName>
        <fullName evidence="2">TIGR04348 family glycosyltransferase</fullName>
    </submittedName>
</protein>
<evidence type="ECO:0000313" key="2">
    <source>
        <dbReference type="EMBL" id="ENO14004.1"/>
    </source>
</evidence>
<keyword evidence="2" id="KW-0808">Transferase</keyword>
<dbReference type="InterPro" id="IPR001296">
    <property type="entry name" value="Glyco_trans_1"/>
</dbReference>
<dbReference type="RefSeq" id="WP_004582224.1">
    <property type="nucleotide sequence ID" value="NZ_AP028878.1"/>
</dbReference>
<name>N6W1M0_9GAMM</name>
<dbReference type="NCBIfam" id="TIGR04348">
    <property type="entry name" value="selenoneine biosynthesis selenosugar synthase SenB"/>
    <property type="match status" value="1"/>
</dbReference>
<sequence length="321" mass="35278">MLIRLITPPGTQQIGGGNHATAERWAELLRSLGYEIVIADRYGDEAADLMIALHAWKSAEAIQRYRMRHPKAPLIVALTGTDIYRYQHSDPEVTNHSMQLADVLIGLHERVTGDIDPAFSGKVEVVLQSAVAPGHAETSKSDGFEICQIAHLREEKDPFRAPLAARGLPEASRVRIAHAGKAYFDDWARRAKEEETQNPRYSWLGNLEREDIWALMARSSALVISSVSEGGANVVSEACVAGLPILASRIPGNIGLLGEDYAGYFPVGDSVALQVLMQRLEDDANFWNQLRGHCRTRAALLTPAAERASLQRAIERCLKPG</sequence>
<dbReference type="SUPFAM" id="SSF53756">
    <property type="entry name" value="UDP-Glycosyltransferase/glycogen phosphorylase"/>
    <property type="match status" value="1"/>
</dbReference>
<organism evidence="2 3">
    <name type="scientific">Marinobacter nanhaiticus D15-8W</name>
    <dbReference type="NCBI Taxonomy" id="626887"/>
    <lineage>
        <taxon>Bacteria</taxon>
        <taxon>Pseudomonadati</taxon>
        <taxon>Pseudomonadota</taxon>
        <taxon>Gammaproteobacteria</taxon>
        <taxon>Pseudomonadales</taxon>
        <taxon>Marinobacteraceae</taxon>
        <taxon>Marinobacter</taxon>
    </lineage>
</organism>
<dbReference type="AlphaFoldDB" id="N6W1M0"/>
<dbReference type="Pfam" id="PF00534">
    <property type="entry name" value="Glycos_transf_1"/>
    <property type="match status" value="1"/>
</dbReference>
<gene>
    <name evidence="2" type="ORF">J057_21450</name>
</gene>
<dbReference type="Proteomes" id="UP000013165">
    <property type="component" value="Unassembled WGS sequence"/>
</dbReference>
<dbReference type="Gene3D" id="3.40.50.2000">
    <property type="entry name" value="Glycogen Phosphorylase B"/>
    <property type="match status" value="1"/>
</dbReference>
<evidence type="ECO:0000313" key="3">
    <source>
        <dbReference type="Proteomes" id="UP000013165"/>
    </source>
</evidence>
<proteinExistence type="predicted"/>
<dbReference type="OrthoDB" id="8563324at2"/>
<keyword evidence="3" id="KW-1185">Reference proteome</keyword>
<dbReference type="PANTHER" id="PTHR46660">
    <property type="match status" value="1"/>
</dbReference>
<feature type="domain" description="Glycosyl transferase family 1" evidence="1">
    <location>
        <begin position="139"/>
        <end position="283"/>
    </location>
</feature>
<dbReference type="STRING" id="626887.J057_21450"/>
<accession>N6W1M0</accession>
<dbReference type="HOGENOM" id="CLU_865465_0_0_6"/>
<dbReference type="EMBL" id="APLQ01000014">
    <property type="protein sequence ID" value="ENO14004.1"/>
    <property type="molecule type" value="Genomic_DNA"/>
</dbReference>
<reference evidence="2 3" key="1">
    <citation type="journal article" date="2013" name="Genome Announc.">
        <title>Genome Sequence of the Polycyclic Aromatic Hydrocarbon-Degrading Bacterium Strain Marinobacter nanhaiticus D15-8WT.</title>
        <authorList>
            <person name="Cui Z."/>
            <person name="Gao W."/>
            <person name="Li Q."/>
            <person name="Xu G."/>
            <person name="Zheng L."/>
        </authorList>
    </citation>
    <scope>NUCLEOTIDE SEQUENCE [LARGE SCALE GENOMIC DNA]</scope>
    <source>
        <strain evidence="2 3">D15-8W</strain>
    </source>
</reference>
<dbReference type="eggNOG" id="COG0438">
    <property type="taxonomic scope" value="Bacteria"/>
</dbReference>
<evidence type="ECO:0000259" key="1">
    <source>
        <dbReference type="Pfam" id="PF00534"/>
    </source>
</evidence>
<dbReference type="GO" id="GO:0016757">
    <property type="term" value="F:glycosyltransferase activity"/>
    <property type="evidence" value="ECO:0007669"/>
    <property type="project" value="InterPro"/>
</dbReference>
<dbReference type="InterPro" id="IPR027627">
    <property type="entry name" value="Glycosyltransferase_put"/>
</dbReference>
<dbReference type="PATRIC" id="fig|626887.3.peg.4296"/>
<dbReference type="PANTHER" id="PTHR46660:SF2">
    <property type="entry name" value="GLYCOSYLTRANSFERASE 1 DOMAIN-CONTAINING PROTEIN 1"/>
    <property type="match status" value="1"/>
</dbReference>